<evidence type="ECO:0000256" key="5">
    <source>
        <dbReference type="ARBA" id="ARBA00052698"/>
    </source>
</evidence>
<keyword evidence="3 8" id="KW-0560">Oxidoreductase</keyword>
<name>A0A9P8VR22_9HYPO</name>
<dbReference type="CDD" id="cd07103">
    <property type="entry name" value="ALDH_F5_SSADH_GabD"/>
    <property type="match status" value="1"/>
</dbReference>
<dbReference type="InterPro" id="IPR016162">
    <property type="entry name" value="Ald_DH_N"/>
</dbReference>
<dbReference type="PANTHER" id="PTHR43353">
    <property type="entry name" value="SUCCINATE-SEMIALDEHYDE DEHYDROGENASE, MITOCHONDRIAL"/>
    <property type="match status" value="1"/>
</dbReference>
<dbReference type="GO" id="GO:0004777">
    <property type="term" value="F:succinate-semialdehyde dehydrogenase (NAD+) activity"/>
    <property type="evidence" value="ECO:0007669"/>
    <property type="project" value="TreeGrafter"/>
</dbReference>
<dbReference type="PANTHER" id="PTHR43353:SF5">
    <property type="entry name" value="SUCCINATE-SEMIALDEHYDE DEHYDROGENASE, MITOCHONDRIAL"/>
    <property type="match status" value="1"/>
</dbReference>
<evidence type="ECO:0000256" key="3">
    <source>
        <dbReference type="ARBA" id="ARBA00023002"/>
    </source>
</evidence>
<comment type="pathway">
    <text evidence="1">Amino-acid degradation; 4-aminobutanoate degradation.</text>
</comment>
<organism evidence="10 11">
    <name type="scientific">Thelonectria olida</name>
    <dbReference type="NCBI Taxonomy" id="1576542"/>
    <lineage>
        <taxon>Eukaryota</taxon>
        <taxon>Fungi</taxon>
        <taxon>Dikarya</taxon>
        <taxon>Ascomycota</taxon>
        <taxon>Pezizomycotina</taxon>
        <taxon>Sordariomycetes</taxon>
        <taxon>Hypocreomycetidae</taxon>
        <taxon>Hypocreales</taxon>
        <taxon>Nectriaceae</taxon>
        <taxon>Thelonectria</taxon>
    </lineage>
</organism>
<dbReference type="PROSITE" id="PS00687">
    <property type="entry name" value="ALDEHYDE_DEHYDR_GLU"/>
    <property type="match status" value="1"/>
</dbReference>
<dbReference type="InterPro" id="IPR016161">
    <property type="entry name" value="Ald_DH/histidinol_DH"/>
</dbReference>
<evidence type="ECO:0000313" key="10">
    <source>
        <dbReference type="EMBL" id="KAH6871031.1"/>
    </source>
</evidence>
<accession>A0A9P8VR22</accession>
<dbReference type="OrthoDB" id="310895at2759"/>
<dbReference type="EC" id="1.2.1.16" evidence="6"/>
<feature type="active site" evidence="7">
    <location>
        <position position="263"/>
    </location>
</feature>
<comment type="similarity">
    <text evidence="2 8">Belongs to the aldehyde dehydrogenase family.</text>
</comment>
<dbReference type="InterPro" id="IPR029510">
    <property type="entry name" value="Ald_DH_CS_GLU"/>
</dbReference>
<keyword evidence="11" id="KW-1185">Reference proteome</keyword>
<gene>
    <name evidence="10" type="ORF">B0T10DRAFT_523263</name>
</gene>
<evidence type="ECO:0000256" key="1">
    <source>
        <dbReference type="ARBA" id="ARBA00005176"/>
    </source>
</evidence>
<dbReference type="AlphaFoldDB" id="A0A9P8VR22"/>
<evidence type="ECO:0000256" key="8">
    <source>
        <dbReference type="RuleBase" id="RU003345"/>
    </source>
</evidence>
<dbReference type="SUPFAM" id="SSF53720">
    <property type="entry name" value="ALDH-like"/>
    <property type="match status" value="1"/>
</dbReference>
<dbReference type="InterPro" id="IPR050740">
    <property type="entry name" value="Aldehyde_DH_Superfamily"/>
</dbReference>
<dbReference type="Gene3D" id="3.40.605.10">
    <property type="entry name" value="Aldehyde Dehydrogenase, Chain A, domain 1"/>
    <property type="match status" value="1"/>
</dbReference>
<dbReference type="FunFam" id="3.40.309.10:FF:000004">
    <property type="entry name" value="Succinate-semialdehyde dehydrogenase I"/>
    <property type="match status" value="1"/>
</dbReference>
<protein>
    <recommendedName>
        <fullName evidence="6">succinate-semialdehyde dehydrogenase [NAD(P)(+)]</fullName>
        <ecNumber evidence="6">1.2.1.16</ecNumber>
    </recommendedName>
</protein>
<dbReference type="InterPro" id="IPR016163">
    <property type="entry name" value="Ald_DH_C"/>
</dbReference>
<dbReference type="EMBL" id="JAGPYM010000060">
    <property type="protein sequence ID" value="KAH6871031.1"/>
    <property type="molecule type" value="Genomic_DNA"/>
</dbReference>
<evidence type="ECO:0000259" key="9">
    <source>
        <dbReference type="Pfam" id="PF00171"/>
    </source>
</evidence>
<evidence type="ECO:0000256" key="4">
    <source>
        <dbReference type="ARBA" id="ARBA00050387"/>
    </source>
</evidence>
<dbReference type="Proteomes" id="UP000777438">
    <property type="component" value="Unassembled WGS sequence"/>
</dbReference>
<dbReference type="FunFam" id="3.40.605.10:FF:000005">
    <property type="entry name" value="Succinate-semialdehyde dehydrogenase I"/>
    <property type="match status" value="1"/>
</dbReference>
<evidence type="ECO:0000256" key="2">
    <source>
        <dbReference type="ARBA" id="ARBA00009986"/>
    </source>
</evidence>
<proteinExistence type="inferred from homology"/>
<evidence type="ECO:0000313" key="11">
    <source>
        <dbReference type="Proteomes" id="UP000777438"/>
    </source>
</evidence>
<comment type="caution">
    <text evidence="10">The sequence shown here is derived from an EMBL/GenBank/DDBJ whole genome shotgun (WGS) entry which is preliminary data.</text>
</comment>
<comment type="catalytic activity">
    <reaction evidence="4">
        <text>succinate semialdehyde + NADP(+) + H2O = succinate + NADPH + 2 H(+)</text>
        <dbReference type="Rhea" id="RHEA:13213"/>
        <dbReference type="ChEBI" id="CHEBI:15377"/>
        <dbReference type="ChEBI" id="CHEBI:15378"/>
        <dbReference type="ChEBI" id="CHEBI:30031"/>
        <dbReference type="ChEBI" id="CHEBI:57706"/>
        <dbReference type="ChEBI" id="CHEBI:57783"/>
        <dbReference type="ChEBI" id="CHEBI:58349"/>
        <dbReference type="EC" id="1.2.1.16"/>
    </reaction>
</comment>
<comment type="catalytic activity">
    <reaction evidence="5">
        <text>succinate semialdehyde + NAD(+) + H2O = succinate + NADH + 2 H(+)</text>
        <dbReference type="Rhea" id="RHEA:13217"/>
        <dbReference type="ChEBI" id="CHEBI:15377"/>
        <dbReference type="ChEBI" id="CHEBI:15378"/>
        <dbReference type="ChEBI" id="CHEBI:30031"/>
        <dbReference type="ChEBI" id="CHEBI:57540"/>
        <dbReference type="ChEBI" id="CHEBI:57706"/>
        <dbReference type="ChEBI" id="CHEBI:57945"/>
        <dbReference type="EC" id="1.2.1.16"/>
    </reaction>
</comment>
<reference evidence="10 11" key="1">
    <citation type="journal article" date="2021" name="Nat. Commun.">
        <title>Genetic determinants of endophytism in the Arabidopsis root mycobiome.</title>
        <authorList>
            <person name="Mesny F."/>
            <person name="Miyauchi S."/>
            <person name="Thiergart T."/>
            <person name="Pickel B."/>
            <person name="Atanasova L."/>
            <person name="Karlsson M."/>
            <person name="Huettel B."/>
            <person name="Barry K.W."/>
            <person name="Haridas S."/>
            <person name="Chen C."/>
            <person name="Bauer D."/>
            <person name="Andreopoulos W."/>
            <person name="Pangilinan J."/>
            <person name="LaButti K."/>
            <person name="Riley R."/>
            <person name="Lipzen A."/>
            <person name="Clum A."/>
            <person name="Drula E."/>
            <person name="Henrissat B."/>
            <person name="Kohler A."/>
            <person name="Grigoriev I.V."/>
            <person name="Martin F.M."/>
            <person name="Hacquard S."/>
        </authorList>
    </citation>
    <scope>NUCLEOTIDE SEQUENCE [LARGE SCALE GENOMIC DNA]</scope>
    <source>
        <strain evidence="10 11">MPI-CAGE-CH-0241</strain>
    </source>
</reference>
<dbReference type="InterPro" id="IPR015590">
    <property type="entry name" value="Aldehyde_DH_dom"/>
</dbReference>
<dbReference type="Gene3D" id="3.40.309.10">
    <property type="entry name" value="Aldehyde Dehydrogenase, Chain A, domain 2"/>
    <property type="match status" value="1"/>
</dbReference>
<dbReference type="Pfam" id="PF00171">
    <property type="entry name" value="Aldedh"/>
    <property type="match status" value="1"/>
</dbReference>
<sequence>MTPKTLADLVRKDLFRTKGYINGSWVEAASGKTFDVHNPATLDKIATVSEMGAEDTIKAIESANEAFQSYKKTTARQRARWLRKWSDLCLENANDLALILCLENGKTLAEAQGEVTYAALFLEWFAGEAERTHGEVIPSSNPKQRILTFKQPLGVAACMAPWNFPIAMITRKCGAALAAGCTTVWKPAGETPLSCLAQGVLAQEAGFPKGCINIVTTLNSVAEVGEALCASKLVRKLSFTGSTRVGKLLASQCSSNLTKLSLELGGNSPFIVFNDASMDTAIEAFTMAKFRNSGQTCVTANRVFIQSGIYNEFAKALVDKVKTLKVGAGTEPDVFIGPLTHERAVEKAMTHIDDAKKRGGQVVLGGAPLTGYQGYFIQPTVIKDMSREMLMTREETFAPVVGLYKFDTEEEVIQLANDCEVGLGGFVCTENTSRMWRVAEALEVGMVGINLGVLSACESPFGGVKESGYGREGGRQGIDEYLAVKSMLINVST</sequence>
<dbReference type="GO" id="GO:0005737">
    <property type="term" value="C:cytoplasm"/>
    <property type="evidence" value="ECO:0007669"/>
    <property type="project" value="TreeGrafter"/>
</dbReference>
<evidence type="ECO:0000256" key="6">
    <source>
        <dbReference type="ARBA" id="ARBA00067047"/>
    </source>
</evidence>
<dbReference type="GO" id="GO:0009450">
    <property type="term" value="P:gamma-aminobutyric acid catabolic process"/>
    <property type="evidence" value="ECO:0007669"/>
    <property type="project" value="TreeGrafter"/>
</dbReference>
<feature type="domain" description="Aldehyde dehydrogenase" evidence="9">
    <location>
        <begin position="25"/>
        <end position="486"/>
    </location>
</feature>
<evidence type="ECO:0000256" key="7">
    <source>
        <dbReference type="PROSITE-ProRule" id="PRU10007"/>
    </source>
</evidence>